<evidence type="ECO:0000313" key="1">
    <source>
        <dbReference type="EMBL" id="QGQ99182.1"/>
    </source>
</evidence>
<dbReference type="OrthoDB" id="2453661at2"/>
<dbReference type="EMBL" id="CP034235">
    <property type="protein sequence ID" value="QGQ99182.1"/>
    <property type="molecule type" value="Genomic_DNA"/>
</dbReference>
<name>A0A6B8RTT3_9BACL</name>
<evidence type="ECO:0000313" key="2">
    <source>
        <dbReference type="Proteomes" id="UP000426246"/>
    </source>
</evidence>
<dbReference type="AlphaFoldDB" id="A0A6B8RTT3"/>
<dbReference type="RefSeq" id="WP_155704291.1">
    <property type="nucleotide sequence ID" value="NZ_CP034235.1"/>
</dbReference>
<proteinExistence type="predicted"/>
<protein>
    <submittedName>
        <fullName evidence="1">Uncharacterized protein</fullName>
    </submittedName>
</protein>
<dbReference type="Proteomes" id="UP000426246">
    <property type="component" value="Chromosome"/>
</dbReference>
<dbReference type="KEGG" id="ppsc:EHS13_32055"/>
<sequence>MTKILHIFDDEVHEISILLYLDPQDPNAQKFKPEQFDYSIESLKYIEKYLLKSRKENWFNETYNRIVLRCGSYLGEVVKKHSKREYHWFDYKTAMIFEPSIGNYENSIGIHFVLSDQDRTVFPLTKIEKFIKNNKENSLRSFAQVLSEI</sequence>
<reference evidence="2" key="1">
    <citation type="submission" date="2018-11" db="EMBL/GenBank/DDBJ databases">
        <title>Complete genome sequence of Paenibacillus sp. ML311-T8.</title>
        <authorList>
            <person name="Nam Y.-D."/>
            <person name="Kang J."/>
            <person name="Chung W.-H."/>
            <person name="Park Y.S."/>
        </authorList>
    </citation>
    <scope>NUCLEOTIDE SEQUENCE [LARGE SCALE GENOMIC DNA]</scope>
    <source>
        <strain evidence="2">ML311-T8</strain>
    </source>
</reference>
<keyword evidence="2" id="KW-1185">Reference proteome</keyword>
<organism evidence="1 2">
    <name type="scientific">Paenibacillus psychroresistens</name>
    <dbReference type="NCBI Taxonomy" id="1778678"/>
    <lineage>
        <taxon>Bacteria</taxon>
        <taxon>Bacillati</taxon>
        <taxon>Bacillota</taxon>
        <taxon>Bacilli</taxon>
        <taxon>Bacillales</taxon>
        <taxon>Paenibacillaceae</taxon>
        <taxon>Paenibacillus</taxon>
    </lineage>
</organism>
<gene>
    <name evidence="1" type="ORF">EHS13_32055</name>
</gene>
<accession>A0A6B8RTT3</accession>